<proteinExistence type="predicted"/>
<reference evidence="2 3" key="1">
    <citation type="submission" date="2018-06" db="EMBL/GenBank/DDBJ databases">
        <title>Extensive metabolic versatility and redundancy in microbially diverse, dynamic hydrothermal sediments.</title>
        <authorList>
            <person name="Dombrowski N."/>
            <person name="Teske A."/>
            <person name="Baker B.J."/>
        </authorList>
    </citation>
    <scope>NUCLEOTIDE SEQUENCE [LARGE SCALE GENOMIC DNA]</scope>
    <source>
        <strain evidence="2">B66_G16</strain>
    </source>
</reference>
<dbReference type="InterPro" id="IPR013762">
    <property type="entry name" value="Integrase-like_cat_sf"/>
</dbReference>
<dbReference type="GO" id="GO:0015074">
    <property type="term" value="P:DNA integration"/>
    <property type="evidence" value="ECO:0007669"/>
    <property type="project" value="InterPro"/>
</dbReference>
<dbReference type="GO" id="GO:0003677">
    <property type="term" value="F:DNA binding"/>
    <property type="evidence" value="ECO:0007669"/>
    <property type="project" value="InterPro"/>
</dbReference>
<gene>
    <name evidence="2" type="ORF">DRJ31_11305</name>
</gene>
<name>A0A497EJ57_9CREN</name>
<dbReference type="AlphaFoldDB" id="A0A497EJ57"/>
<dbReference type="InterPro" id="IPR031857">
    <property type="entry name" value="Integrase_SSV1_C"/>
</dbReference>
<evidence type="ECO:0000313" key="3">
    <source>
        <dbReference type="Proteomes" id="UP000278475"/>
    </source>
</evidence>
<dbReference type="EMBL" id="QMQV01000258">
    <property type="protein sequence ID" value="RLE45425.1"/>
    <property type="molecule type" value="Genomic_DNA"/>
</dbReference>
<dbReference type="Proteomes" id="UP000278475">
    <property type="component" value="Unassembled WGS sequence"/>
</dbReference>
<evidence type="ECO:0000313" key="2">
    <source>
        <dbReference type="EMBL" id="RLE45425.1"/>
    </source>
</evidence>
<feature type="domain" description="Integrase SSV1 C-terminal" evidence="1">
    <location>
        <begin position="207"/>
        <end position="365"/>
    </location>
</feature>
<dbReference type="Gene3D" id="1.10.443.10">
    <property type="entry name" value="Intergrase catalytic core"/>
    <property type="match status" value="1"/>
</dbReference>
<protein>
    <recommendedName>
        <fullName evidence="1">Integrase SSV1 C-terminal domain-containing protein</fullName>
    </recommendedName>
</protein>
<dbReference type="GO" id="GO:0006310">
    <property type="term" value="P:DNA recombination"/>
    <property type="evidence" value="ECO:0007669"/>
    <property type="project" value="InterPro"/>
</dbReference>
<dbReference type="Pfam" id="PF16795">
    <property type="entry name" value="Phage_integr_3"/>
    <property type="match status" value="1"/>
</dbReference>
<sequence>MLNGGRMFYYIKRKRLKTGGIQYYLYKCIYIGKGKKKHISLGRIDQIEQLLENLKTQKTLPRIYMEAAVAQRIFSQSKSDCSSDCSLGATQCHQLWTRSLVALPVPSEEEFRQWMEFKGFLRRTIEDKLRYLRKLPRIVTPEMILSGEIPFNNHMQQTLHYIALYLFETGRLSLENQLRWDRLLKQVLRERNKRLRAKRERGAQEVCDEDILAILRRVKDSHYYIVGKILLASGARASEIGKLFTEYDPRKWEHHNGVSLYKMKWYRGYKICEYIFLPTEWISEIEELLKRIRRGEKIKGKKMIVNERRIQANLAPVSKFRDYLYQKMKDMGYEEEARFIESRELPVSEEHYDKIKKRAIQAYKQHWKPHIKKLLTKI</sequence>
<accession>A0A497EJ57</accession>
<evidence type="ECO:0000259" key="1">
    <source>
        <dbReference type="Pfam" id="PF16795"/>
    </source>
</evidence>
<organism evidence="2 3">
    <name type="scientific">Thermoproteota archaeon</name>
    <dbReference type="NCBI Taxonomy" id="2056631"/>
    <lineage>
        <taxon>Archaea</taxon>
        <taxon>Thermoproteota</taxon>
    </lineage>
</organism>
<comment type="caution">
    <text evidence="2">The sequence shown here is derived from an EMBL/GenBank/DDBJ whole genome shotgun (WGS) entry which is preliminary data.</text>
</comment>